<dbReference type="SMART" id="SM00091">
    <property type="entry name" value="PAS"/>
    <property type="match status" value="1"/>
</dbReference>
<feature type="domain" description="PAS" evidence="6">
    <location>
        <begin position="196"/>
        <end position="244"/>
    </location>
</feature>
<evidence type="ECO:0000256" key="4">
    <source>
        <dbReference type="ARBA" id="ARBA00023163"/>
    </source>
</evidence>
<dbReference type="Pfam" id="PF13188">
    <property type="entry name" value="PAS_8"/>
    <property type="match status" value="1"/>
</dbReference>
<sequence>MGKIVLLVSREEMLYQVHNILQEKKYKIDEMRVIRTEDTVIEARKAVAEGATLIIARGLQASLIKQYIDVPVAEIVMTAQEMGLLVLKAKQILKMERPVIAVVGFKNMFCDMSFFDQLYGVELRIYLAQTGDELEQEAEHAVEDNADLLIGGDTVVNIATKYKKPSLFLSPTEDSMRNALAVAERMNYAMEAEKQKEAQLEAFLDNSPNGVLRTDVDGKITTVNPVMEELLGNIGDQIEGRTLFQIFPDIDSKIIQALTENKRENYTLFLQVGKNPVFAVLAPVMIEGAVNGFILTCSRIQPKRNIERREKSSQVSGGMIAHGKLSDLIQKSSKMQSCVQKAYLYAMSERPVLIEGEAGTEIALMAQAIHNSSSRSQGPFGMICCRGQNDEQQENTIFSASGILASVTGGTLLIEGIEEMTRQNQQKLAGLIQYKRCAARGELKKIFLDVRVIAAAGAGLEEKLEKGEFLPELYFQLKGLTIQLPPLRERKEDLKEKLTQCIKKNCEFYGRYHVLTEGAFEILMDYEWPGNLIQVEAFCDYLILTAKKRSIDQIQVKEALRGLFGNLKSGPDGETRTKGSYLDSQEQKIRDALKKNGGRREETARFLGISKSTLWRYMKKYEIL</sequence>
<protein>
    <submittedName>
        <fullName evidence="7">PrpR N-terminal domain-containing protein</fullName>
    </submittedName>
</protein>
<dbReference type="Gene3D" id="3.30.450.20">
    <property type="entry name" value="PAS domain"/>
    <property type="match status" value="1"/>
</dbReference>
<dbReference type="SUPFAM" id="SSF46689">
    <property type="entry name" value="Homeodomain-like"/>
    <property type="match status" value="1"/>
</dbReference>
<dbReference type="Gene3D" id="1.10.10.60">
    <property type="entry name" value="Homeodomain-like"/>
    <property type="match status" value="1"/>
</dbReference>
<evidence type="ECO:0000259" key="6">
    <source>
        <dbReference type="PROSITE" id="PS50112"/>
    </source>
</evidence>
<dbReference type="GO" id="GO:0005524">
    <property type="term" value="F:ATP binding"/>
    <property type="evidence" value="ECO:0007669"/>
    <property type="project" value="UniProtKB-KW"/>
</dbReference>
<dbReference type="EMBL" id="DWWB01000021">
    <property type="protein sequence ID" value="HJC65995.1"/>
    <property type="molecule type" value="Genomic_DNA"/>
</dbReference>
<dbReference type="Pfam" id="PF02954">
    <property type="entry name" value="HTH_8"/>
    <property type="match status" value="1"/>
</dbReference>
<evidence type="ECO:0000256" key="3">
    <source>
        <dbReference type="ARBA" id="ARBA00023015"/>
    </source>
</evidence>
<dbReference type="PANTHER" id="PTHR32071:SF57">
    <property type="entry name" value="C4-DICARBOXYLATE TRANSPORT TRANSCRIPTIONAL REGULATORY PROTEIN DCTD"/>
    <property type="match status" value="1"/>
</dbReference>
<dbReference type="CDD" id="cd00130">
    <property type="entry name" value="PAS"/>
    <property type="match status" value="1"/>
</dbReference>
<dbReference type="SUPFAM" id="SSF52540">
    <property type="entry name" value="P-loop containing nucleoside triphosphate hydrolases"/>
    <property type="match status" value="1"/>
</dbReference>
<dbReference type="AlphaFoldDB" id="A0A9D2TD39"/>
<keyword evidence="4" id="KW-0804">Transcription</keyword>
<dbReference type="Pfam" id="PF25601">
    <property type="entry name" value="AAA_lid_14"/>
    <property type="match status" value="1"/>
</dbReference>
<dbReference type="Pfam" id="PF06506">
    <property type="entry name" value="PrpR_N"/>
    <property type="match status" value="1"/>
</dbReference>
<organism evidence="7 8">
    <name type="scientific">Candidatus Enterocloster excrementigallinarum</name>
    <dbReference type="NCBI Taxonomy" id="2838558"/>
    <lineage>
        <taxon>Bacteria</taxon>
        <taxon>Bacillati</taxon>
        <taxon>Bacillota</taxon>
        <taxon>Clostridia</taxon>
        <taxon>Lachnospirales</taxon>
        <taxon>Lachnospiraceae</taxon>
        <taxon>Enterocloster</taxon>
    </lineage>
</organism>
<reference evidence="7" key="2">
    <citation type="submission" date="2021-04" db="EMBL/GenBank/DDBJ databases">
        <authorList>
            <person name="Gilroy R."/>
        </authorList>
    </citation>
    <scope>NUCLEOTIDE SEQUENCE</scope>
    <source>
        <strain evidence="7">CHK198-12963</strain>
    </source>
</reference>
<evidence type="ECO:0000259" key="5">
    <source>
        <dbReference type="PROSITE" id="PS50045"/>
    </source>
</evidence>
<dbReference type="Gene3D" id="3.40.50.2300">
    <property type="match status" value="1"/>
</dbReference>
<keyword evidence="3" id="KW-0805">Transcription regulation</keyword>
<dbReference type="Proteomes" id="UP000823863">
    <property type="component" value="Unassembled WGS sequence"/>
</dbReference>
<dbReference type="PROSITE" id="PS50045">
    <property type="entry name" value="SIGMA54_INTERACT_4"/>
    <property type="match status" value="1"/>
</dbReference>
<evidence type="ECO:0000313" key="7">
    <source>
        <dbReference type="EMBL" id="HJC65995.1"/>
    </source>
</evidence>
<dbReference type="InterPro" id="IPR058031">
    <property type="entry name" value="AAA_lid_NorR"/>
</dbReference>
<dbReference type="InterPro" id="IPR027417">
    <property type="entry name" value="P-loop_NTPase"/>
</dbReference>
<dbReference type="PROSITE" id="PS50112">
    <property type="entry name" value="PAS"/>
    <property type="match status" value="1"/>
</dbReference>
<dbReference type="InterPro" id="IPR035965">
    <property type="entry name" value="PAS-like_dom_sf"/>
</dbReference>
<gene>
    <name evidence="7" type="ORF">H9931_04650</name>
</gene>
<dbReference type="Gene3D" id="1.10.8.60">
    <property type="match status" value="1"/>
</dbReference>
<evidence type="ECO:0000313" key="8">
    <source>
        <dbReference type="Proteomes" id="UP000823863"/>
    </source>
</evidence>
<dbReference type="Gene3D" id="3.40.50.10660">
    <property type="entry name" value="PrpR receptor domain-like"/>
    <property type="match status" value="1"/>
</dbReference>
<comment type="caution">
    <text evidence="7">The sequence shown here is derived from an EMBL/GenBank/DDBJ whole genome shotgun (WGS) entry which is preliminary data.</text>
</comment>
<feature type="domain" description="Sigma-54 factor interaction" evidence="5">
    <location>
        <begin position="328"/>
        <end position="544"/>
    </location>
</feature>
<dbReference type="GO" id="GO:0043565">
    <property type="term" value="F:sequence-specific DNA binding"/>
    <property type="evidence" value="ECO:0007669"/>
    <property type="project" value="InterPro"/>
</dbReference>
<dbReference type="PANTHER" id="PTHR32071">
    <property type="entry name" value="TRANSCRIPTIONAL REGULATORY PROTEIN"/>
    <property type="match status" value="1"/>
</dbReference>
<proteinExistence type="predicted"/>
<dbReference type="InterPro" id="IPR010524">
    <property type="entry name" value="Sig_transdc_resp-reg_PrpR_N"/>
</dbReference>
<evidence type="ECO:0000256" key="2">
    <source>
        <dbReference type="ARBA" id="ARBA00022840"/>
    </source>
</evidence>
<accession>A0A9D2TD39</accession>
<keyword evidence="2" id="KW-0067">ATP-binding</keyword>
<dbReference type="InterPro" id="IPR000014">
    <property type="entry name" value="PAS"/>
</dbReference>
<dbReference type="Gene3D" id="3.40.50.300">
    <property type="entry name" value="P-loop containing nucleotide triphosphate hydrolases"/>
    <property type="match status" value="1"/>
</dbReference>
<dbReference type="SUPFAM" id="SSF159800">
    <property type="entry name" value="PrpR receptor domain-like"/>
    <property type="match status" value="1"/>
</dbReference>
<dbReference type="SUPFAM" id="SSF55785">
    <property type="entry name" value="PYP-like sensor domain (PAS domain)"/>
    <property type="match status" value="1"/>
</dbReference>
<dbReference type="InterPro" id="IPR002197">
    <property type="entry name" value="HTH_Fis"/>
</dbReference>
<dbReference type="InterPro" id="IPR009057">
    <property type="entry name" value="Homeodomain-like_sf"/>
</dbReference>
<dbReference type="GO" id="GO:0000156">
    <property type="term" value="F:phosphorelay response regulator activity"/>
    <property type="evidence" value="ECO:0007669"/>
    <property type="project" value="InterPro"/>
</dbReference>
<reference evidence="7" key="1">
    <citation type="journal article" date="2021" name="PeerJ">
        <title>Extensive microbial diversity within the chicken gut microbiome revealed by metagenomics and culture.</title>
        <authorList>
            <person name="Gilroy R."/>
            <person name="Ravi A."/>
            <person name="Getino M."/>
            <person name="Pursley I."/>
            <person name="Horton D.L."/>
            <person name="Alikhan N.F."/>
            <person name="Baker D."/>
            <person name="Gharbi K."/>
            <person name="Hall N."/>
            <person name="Watson M."/>
            <person name="Adriaenssens E.M."/>
            <person name="Foster-Nyarko E."/>
            <person name="Jarju S."/>
            <person name="Secka A."/>
            <person name="Antonio M."/>
            <person name="Oren A."/>
            <person name="Chaudhuri R.R."/>
            <person name="La Ragione R."/>
            <person name="Hildebrand F."/>
            <person name="Pallen M.J."/>
        </authorList>
    </citation>
    <scope>NUCLEOTIDE SEQUENCE</scope>
    <source>
        <strain evidence="7">CHK198-12963</strain>
    </source>
</reference>
<dbReference type="NCBIfam" id="TIGR00229">
    <property type="entry name" value="sensory_box"/>
    <property type="match status" value="1"/>
</dbReference>
<keyword evidence="1" id="KW-0547">Nucleotide-binding</keyword>
<evidence type="ECO:0000256" key="1">
    <source>
        <dbReference type="ARBA" id="ARBA00022741"/>
    </source>
</evidence>
<dbReference type="InterPro" id="IPR002078">
    <property type="entry name" value="Sigma_54_int"/>
</dbReference>
<dbReference type="Pfam" id="PF00158">
    <property type="entry name" value="Sigma54_activat"/>
    <property type="match status" value="1"/>
</dbReference>
<dbReference type="PRINTS" id="PR01590">
    <property type="entry name" value="HTHFIS"/>
</dbReference>
<dbReference type="GO" id="GO:0006355">
    <property type="term" value="P:regulation of DNA-templated transcription"/>
    <property type="evidence" value="ECO:0007669"/>
    <property type="project" value="InterPro"/>
</dbReference>
<name>A0A9D2TD39_9FIRM</name>